<evidence type="ECO:0000256" key="5">
    <source>
        <dbReference type="ARBA" id="ARBA00022741"/>
    </source>
</evidence>
<dbReference type="FunFam" id="3.30.200.20:FF:000124">
    <property type="entry name" value="Cyclin-dependent kinase 4"/>
    <property type="match status" value="1"/>
</dbReference>
<comment type="caution">
    <text evidence="11">The sequence shown here is derived from an EMBL/GenBank/DDBJ whole genome shotgun (WGS) entry which is preliminary data.</text>
</comment>
<evidence type="ECO:0000259" key="10">
    <source>
        <dbReference type="PROSITE" id="PS50011"/>
    </source>
</evidence>
<feature type="domain" description="Protein kinase" evidence="10">
    <location>
        <begin position="4"/>
        <end position="110"/>
    </location>
</feature>
<dbReference type="PROSITE" id="PS50011">
    <property type="entry name" value="PROTEIN_KINASE_DOM"/>
    <property type="match status" value="1"/>
</dbReference>
<dbReference type="GO" id="GO:0005524">
    <property type="term" value="F:ATP binding"/>
    <property type="evidence" value="ECO:0007669"/>
    <property type="project" value="UniProtKB-KW"/>
</dbReference>
<evidence type="ECO:0000256" key="4">
    <source>
        <dbReference type="ARBA" id="ARBA00022679"/>
    </source>
</evidence>
<comment type="catalytic activity">
    <reaction evidence="8">
        <text>L-threonyl-[protein] + ATP = O-phospho-L-threonyl-[protein] + ADP + H(+)</text>
        <dbReference type="Rhea" id="RHEA:46608"/>
        <dbReference type="Rhea" id="RHEA-COMP:11060"/>
        <dbReference type="Rhea" id="RHEA-COMP:11605"/>
        <dbReference type="ChEBI" id="CHEBI:15378"/>
        <dbReference type="ChEBI" id="CHEBI:30013"/>
        <dbReference type="ChEBI" id="CHEBI:30616"/>
        <dbReference type="ChEBI" id="CHEBI:61977"/>
        <dbReference type="ChEBI" id="CHEBI:456216"/>
        <dbReference type="EC" id="2.7.11.22"/>
    </reaction>
</comment>
<keyword evidence="5" id="KW-0547">Nucleotide-binding</keyword>
<dbReference type="GO" id="GO:0007165">
    <property type="term" value="P:signal transduction"/>
    <property type="evidence" value="ECO:0007669"/>
    <property type="project" value="TreeGrafter"/>
</dbReference>
<dbReference type="InterPro" id="IPR000719">
    <property type="entry name" value="Prot_kinase_dom"/>
</dbReference>
<gene>
    <name evidence="11" type="ORF">ISN44_As08g030600</name>
</gene>
<dbReference type="GO" id="GO:0005737">
    <property type="term" value="C:cytoplasm"/>
    <property type="evidence" value="ECO:0007669"/>
    <property type="project" value="TreeGrafter"/>
</dbReference>
<comment type="catalytic activity">
    <reaction evidence="9">
        <text>L-seryl-[protein] + ATP = O-phospho-L-seryl-[protein] + ADP + H(+)</text>
        <dbReference type="Rhea" id="RHEA:17989"/>
        <dbReference type="Rhea" id="RHEA-COMP:9863"/>
        <dbReference type="Rhea" id="RHEA-COMP:11604"/>
        <dbReference type="ChEBI" id="CHEBI:15378"/>
        <dbReference type="ChEBI" id="CHEBI:29999"/>
        <dbReference type="ChEBI" id="CHEBI:30616"/>
        <dbReference type="ChEBI" id="CHEBI:83421"/>
        <dbReference type="ChEBI" id="CHEBI:456216"/>
        <dbReference type="EC" id="2.7.11.22"/>
    </reaction>
</comment>
<evidence type="ECO:0000256" key="8">
    <source>
        <dbReference type="ARBA" id="ARBA00047811"/>
    </source>
</evidence>
<dbReference type="GO" id="GO:0030332">
    <property type="term" value="F:cyclin binding"/>
    <property type="evidence" value="ECO:0007669"/>
    <property type="project" value="TreeGrafter"/>
</dbReference>
<name>A0A8T2BBW3_ARASU</name>
<protein>
    <recommendedName>
        <fullName evidence="2">cyclin-dependent kinase</fullName>
        <ecNumber evidence="2">2.7.11.22</ecNumber>
    </recommendedName>
</protein>
<dbReference type="GO" id="GO:0010389">
    <property type="term" value="P:regulation of G2/M transition of mitotic cell cycle"/>
    <property type="evidence" value="ECO:0007669"/>
    <property type="project" value="TreeGrafter"/>
</dbReference>
<keyword evidence="6 11" id="KW-0418">Kinase</keyword>
<dbReference type="EC" id="2.7.11.22" evidence="2"/>
<keyword evidence="4" id="KW-0808">Transferase</keyword>
<evidence type="ECO:0000256" key="9">
    <source>
        <dbReference type="ARBA" id="ARBA00048367"/>
    </source>
</evidence>
<evidence type="ECO:0000256" key="3">
    <source>
        <dbReference type="ARBA" id="ARBA00022527"/>
    </source>
</evidence>
<dbReference type="PANTHER" id="PTHR24056">
    <property type="entry name" value="CELL DIVISION PROTEIN KINASE"/>
    <property type="match status" value="1"/>
</dbReference>
<keyword evidence="7" id="KW-0067">ATP-binding</keyword>
<dbReference type="GO" id="GO:0000082">
    <property type="term" value="P:G1/S transition of mitotic cell cycle"/>
    <property type="evidence" value="ECO:0007669"/>
    <property type="project" value="TreeGrafter"/>
</dbReference>
<evidence type="ECO:0000256" key="7">
    <source>
        <dbReference type="ARBA" id="ARBA00022840"/>
    </source>
</evidence>
<evidence type="ECO:0000313" key="12">
    <source>
        <dbReference type="Proteomes" id="UP000694251"/>
    </source>
</evidence>
<proteinExistence type="inferred from homology"/>
<evidence type="ECO:0000256" key="2">
    <source>
        <dbReference type="ARBA" id="ARBA00012425"/>
    </source>
</evidence>
<evidence type="ECO:0000256" key="6">
    <source>
        <dbReference type="ARBA" id="ARBA00022777"/>
    </source>
</evidence>
<dbReference type="GO" id="GO:0010468">
    <property type="term" value="P:regulation of gene expression"/>
    <property type="evidence" value="ECO:0007669"/>
    <property type="project" value="TreeGrafter"/>
</dbReference>
<dbReference type="PANTHER" id="PTHR24056:SF254">
    <property type="entry name" value="CYCLIN-DEPENDENT KINASE 2"/>
    <property type="match status" value="1"/>
</dbReference>
<comment type="similarity">
    <text evidence="1">Belongs to the protein kinase superfamily. CMGC Ser/Thr protein kinase family. CDC2/CDKX subfamily.</text>
</comment>
<sequence length="110" mass="12652">MDKYEKMEKVGEGTYMKVYKAKEIKTGKLVALKKTKLDMVYEGIPSNTLREISLLQMLSKSDYVVCLLAVEPFVPSPESHKSNLYLVFEYLDNDLRKFINSHREANVSAL</sequence>
<dbReference type="InterPro" id="IPR050108">
    <property type="entry name" value="CDK"/>
</dbReference>
<dbReference type="Pfam" id="PF00069">
    <property type="entry name" value="Pkinase"/>
    <property type="match status" value="1"/>
</dbReference>
<dbReference type="AlphaFoldDB" id="A0A8T2BBW3"/>
<dbReference type="EMBL" id="JAEFBJ010000008">
    <property type="protein sequence ID" value="KAG7583549.1"/>
    <property type="molecule type" value="Genomic_DNA"/>
</dbReference>
<dbReference type="OrthoDB" id="1732493at2759"/>
<dbReference type="GO" id="GO:0004693">
    <property type="term" value="F:cyclin-dependent protein serine/threonine kinase activity"/>
    <property type="evidence" value="ECO:0007669"/>
    <property type="project" value="UniProtKB-EC"/>
</dbReference>
<dbReference type="Proteomes" id="UP000694251">
    <property type="component" value="Chromosome 8"/>
</dbReference>
<dbReference type="GO" id="GO:0000307">
    <property type="term" value="C:cyclin-dependent protein kinase holoenzyme complex"/>
    <property type="evidence" value="ECO:0007669"/>
    <property type="project" value="TreeGrafter"/>
</dbReference>
<keyword evidence="3" id="KW-0723">Serine/threonine-protein kinase</keyword>
<evidence type="ECO:0000313" key="11">
    <source>
        <dbReference type="EMBL" id="KAG7583549.1"/>
    </source>
</evidence>
<reference evidence="11 12" key="1">
    <citation type="submission" date="2020-12" db="EMBL/GenBank/DDBJ databases">
        <title>Concerted genomic and epigenomic changes stabilize Arabidopsis allopolyploids.</title>
        <authorList>
            <person name="Chen Z."/>
        </authorList>
    </citation>
    <scope>NUCLEOTIDE SEQUENCE [LARGE SCALE GENOMIC DNA]</scope>
    <source>
        <strain evidence="11">As9502</strain>
        <tissue evidence="11">Leaf</tissue>
    </source>
</reference>
<keyword evidence="12" id="KW-1185">Reference proteome</keyword>
<accession>A0A8T2BBW3</accession>
<organism evidence="11 12">
    <name type="scientific">Arabidopsis suecica</name>
    <name type="common">Swedish thale-cress</name>
    <name type="synonym">Cardaminopsis suecica</name>
    <dbReference type="NCBI Taxonomy" id="45249"/>
    <lineage>
        <taxon>Eukaryota</taxon>
        <taxon>Viridiplantae</taxon>
        <taxon>Streptophyta</taxon>
        <taxon>Embryophyta</taxon>
        <taxon>Tracheophyta</taxon>
        <taxon>Spermatophyta</taxon>
        <taxon>Magnoliopsida</taxon>
        <taxon>eudicotyledons</taxon>
        <taxon>Gunneridae</taxon>
        <taxon>Pentapetalae</taxon>
        <taxon>rosids</taxon>
        <taxon>malvids</taxon>
        <taxon>Brassicales</taxon>
        <taxon>Brassicaceae</taxon>
        <taxon>Camelineae</taxon>
        <taxon>Arabidopsis</taxon>
    </lineage>
</organism>
<dbReference type="GO" id="GO:0005634">
    <property type="term" value="C:nucleus"/>
    <property type="evidence" value="ECO:0007669"/>
    <property type="project" value="TreeGrafter"/>
</dbReference>
<evidence type="ECO:0000256" key="1">
    <source>
        <dbReference type="ARBA" id="ARBA00006485"/>
    </source>
</evidence>